<accession>A0A841FKJ2</accession>
<proteinExistence type="predicted"/>
<dbReference type="Proteomes" id="UP000548476">
    <property type="component" value="Unassembled WGS sequence"/>
</dbReference>
<dbReference type="RefSeq" id="WP_184790666.1">
    <property type="nucleotide sequence ID" value="NZ_BONT01000065.1"/>
</dbReference>
<evidence type="ECO:0000313" key="1">
    <source>
        <dbReference type="EMBL" id="MBB6037851.1"/>
    </source>
</evidence>
<comment type="caution">
    <text evidence="1">The sequence shown here is derived from an EMBL/GenBank/DDBJ whole genome shotgun (WGS) entry which is preliminary data.</text>
</comment>
<protein>
    <submittedName>
        <fullName evidence="1">Uncharacterized protein</fullName>
    </submittedName>
</protein>
<evidence type="ECO:0000313" key="2">
    <source>
        <dbReference type="Proteomes" id="UP000548476"/>
    </source>
</evidence>
<dbReference type="AlphaFoldDB" id="A0A841FKJ2"/>
<gene>
    <name evidence="1" type="ORF">HNR73_005731</name>
</gene>
<name>A0A841FKJ2_9ACTN</name>
<sequence>MGDNIEPPARVPPLEGVLLDQSDSEVRFQTDAGTWLFRRDDVVAIVDREGGDRSDGPRSVCLEVRAGAEAEFSQKVRIEVTERPMTTSEDLPISAGHEELGELTRAWAVRLYGSADMDLMLAEAMSWTSNATMTGTCGGGGWVDDYQTSDSLD</sequence>
<reference evidence="1 2" key="1">
    <citation type="submission" date="2020-08" db="EMBL/GenBank/DDBJ databases">
        <title>Genomic Encyclopedia of Type Strains, Phase IV (KMG-IV): sequencing the most valuable type-strain genomes for metagenomic binning, comparative biology and taxonomic classification.</title>
        <authorList>
            <person name="Goeker M."/>
        </authorList>
    </citation>
    <scope>NUCLEOTIDE SEQUENCE [LARGE SCALE GENOMIC DNA]</scope>
    <source>
        <strain evidence="1 2">YIM 65646</strain>
    </source>
</reference>
<organism evidence="1 2">
    <name type="scientific">Phytomonospora endophytica</name>
    <dbReference type="NCBI Taxonomy" id="714109"/>
    <lineage>
        <taxon>Bacteria</taxon>
        <taxon>Bacillati</taxon>
        <taxon>Actinomycetota</taxon>
        <taxon>Actinomycetes</taxon>
        <taxon>Micromonosporales</taxon>
        <taxon>Micromonosporaceae</taxon>
        <taxon>Phytomonospora</taxon>
    </lineage>
</organism>
<dbReference type="EMBL" id="JACHGT010000014">
    <property type="protein sequence ID" value="MBB6037851.1"/>
    <property type="molecule type" value="Genomic_DNA"/>
</dbReference>
<keyword evidence="2" id="KW-1185">Reference proteome</keyword>